<name>A0ABS4KVZ6_9CLOT</name>
<evidence type="ECO:0000313" key="1">
    <source>
        <dbReference type="EMBL" id="MBP2034204.1"/>
    </source>
</evidence>
<gene>
    <name evidence="1" type="ORF">J2Z42_002941</name>
</gene>
<dbReference type="Proteomes" id="UP001519307">
    <property type="component" value="Unassembled WGS sequence"/>
</dbReference>
<comment type="caution">
    <text evidence="1">The sequence shown here is derived from an EMBL/GenBank/DDBJ whole genome shotgun (WGS) entry which is preliminary data.</text>
</comment>
<dbReference type="RefSeq" id="WP_209703433.1">
    <property type="nucleotide sequence ID" value="NZ_JAGGLM010000044.1"/>
</dbReference>
<sequence length="125" mass="14156">MDVQKATQEYRMNEWIKIIRECHSSGQSVKSWCSENSVRTNKYYYWLRKIRIAACEALPSKNPEEQIVPLDTPKLSSISENAAYVSSETSQADIVIRLGSAVLEIHNGASANLIENTIRVLQNAR</sequence>
<reference evidence="1 2" key="1">
    <citation type="submission" date="2021-03" db="EMBL/GenBank/DDBJ databases">
        <title>Genomic Encyclopedia of Type Strains, Phase IV (KMG-IV): sequencing the most valuable type-strain genomes for metagenomic binning, comparative biology and taxonomic classification.</title>
        <authorList>
            <person name="Goeker M."/>
        </authorList>
    </citation>
    <scope>NUCLEOTIDE SEQUENCE [LARGE SCALE GENOMIC DNA]</scope>
    <source>
        <strain evidence="1 2">DSM 28783</strain>
    </source>
</reference>
<organism evidence="1 2">
    <name type="scientific">Clostridium algifaecis</name>
    <dbReference type="NCBI Taxonomy" id="1472040"/>
    <lineage>
        <taxon>Bacteria</taxon>
        <taxon>Bacillati</taxon>
        <taxon>Bacillota</taxon>
        <taxon>Clostridia</taxon>
        <taxon>Eubacteriales</taxon>
        <taxon>Clostridiaceae</taxon>
        <taxon>Clostridium</taxon>
    </lineage>
</organism>
<keyword evidence="2" id="KW-1185">Reference proteome</keyword>
<evidence type="ECO:0000313" key="2">
    <source>
        <dbReference type="Proteomes" id="UP001519307"/>
    </source>
</evidence>
<proteinExistence type="predicted"/>
<accession>A0ABS4KVZ6</accession>
<dbReference type="EMBL" id="JAGGLM010000044">
    <property type="protein sequence ID" value="MBP2034204.1"/>
    <property type="molecule type" value="Genomic_DNA"/>
</dbReference>
<protein>
    <submittedName>
        <fullName evidence="1">Transposase-like protein</fullName>
    </submittedName>
</protein>
<dbReference type="NCBIfam" id="NF047593">
    <property type="entry name" value="IS66_ISAeme5_TnpA"/>
    <property type="match status" value="1"/>
</dbReference>